<dbReference type="CDD" id="cd18186">
    <property type="entry name" value="BTB_POZ_ZBTB_KLHL-like"/>
    <property type="match status" value="1"/>
</dbReference>
<dbReference type="Pfam" id="PF00651">
    <property type="entry name" value="BTB"/>
    <property type="match status" value="1"/>
</dbReference>
<reference evidence="3 4" key="1">
    <citation type="journal article" date="2018" name="IMA Fungus">
        <title>IMA Genome-F 9: Draft genome sequence of Annulohypoxylon stygium, Aspergillus mulundensis, Berkeleyomyces basicola (syn. Thielaviopsis basicola), Ceratocystis smalleyi, two Cercospora beticola strains, Coleophoma cylindrospora, Fusarium fracticaudum, Phialophora cf. hyalina, and Morchella septimelata.</title>
        <authorList>
            <person name="Wingfield B.D."/>
            <person name="Bills G.F."/>
            <person name="Dong Y."/>
            <person name="Huang W."/>
            <person name="Nel W.J."/>
            <person name="Swalarsk-Parry B.S."/>
            <person name="Vaghefi N."/>
            <person name="Wilken P.M."/>
            <person name="An Z."/>
            <person name="de Beer Z.W."/>
            <person name="De Vos L."/>
            <person name="Chen L."/>
            <person name="Duong T.A."/>
            <person name="Gao Y."/>
            <person name="Hammerbacher A."/>
            <person name="Kikkert J.R."/>
            <person name="Li Y."/>
            <person name="Li H."/>
            <person name="Li K."/>
            <person name="Li Q."/>
            <person name="Liu X."/>
            <person name="Ma X."/>
            <person name="Naidoo K."/>
            <person name="Pethybridge S.J."/>
            <person name="Sun J."/>
            <person name="Steenkamp E.T."/>
            <person name="van der Nest M.A."/>
            <person name="van Wyk S."/>
            <person name="Wingfield M.J."/>
            <person name="Xiong C."/>
            <person name="Yue Q."/>
            <person name="Zhang X."/>
        </authorList>
    </citation>
    <scope>NUCLEOTIDE SEQUENCE [LARGE SCALE GENOMIC DNA]</scope>
    <source>
        <strain evidence="3 4">DSM 5745</strain>
    </source>
</reference>
<evidence type="ECO:0000313" key="4">
    <source>
        <dbReference type="Proteomes" id="UP000256690"/>
    </source>
</evidence>
<keyword evidence="4" id="KW-1185">Reference proteome</keyword>
<sequence>MSELNLKRFYKRRCQQTIKDHSNTDGHREKPSDELTVFKVDEDESDEEMLDDGEVNLNNHWLQNSDGAEDGETTEEDEAASNPEQVHQAFKHLTSQRADKNSIYQPSNLLAYNIVAPGAVKTDTEIRGMENLSETLTNAILNKQYRYARALIEQANRLNNRGHANIVLNAALDAATQLNDVVFVRLILSLETNTGIDFLELPIYTATTNNNTEILSLLIPRLTHTRDKTEITISHLFAAPTPFTASASTAQIKAHHALHRASLVAQSFQHASAKKYGMVKALLFEPISAALANQYTDGSDTVDVLENLAKHVYATTFTREQCLHLLCEPRLPRLLRFVIRDVLENTTPKLSAILTGRPVREYPVHWDVLAHHSRFFALLGRIAGVPLRTPEGVDHKIMRVLLEYMYTGEIDLGMIGVGAQGREDLYDLWDAAEPEVLDMPGVRVLVAQMLGVFGDAEEIADGAQV</sequence>
<name>A0A3D8SL32_9EURO</name>
<feature type="domain" description="BTB" evidence="2">
    <location>
        <begin position="350"/>
        <end position="414"/>
    </location>
</feature>
<evidence type="ECO:0000259" key="2">
    <source>
        <dbReference type="PROSITE" id="PS50097"/>
    </source>
</evidence>
<organism evidence="3 4">
    <name type="scientific">Aspergillus mulundensis</name>
    <dbReference type="NCBI Taxonomy" id="1810919"/>
    <lineage>
        <taxon>Eukaryota</taxon>
        <taxon>Fungi</taxon>
        <taxon>Dikarya</taxon>
        <taxon>Ascomycota</taxon>
        <taxon>Pezizomycotina</taxon>
        <taxon>Eurotiomycetes</taxon>
        <taxon>Eurotiomycetidae</taxon>
        <taxon>Eurotiales</taxon>
        <taxon>Aspergillaceae</taxon>
        <taxon>Aspergillus</taxon>
        <taxon>Aspergillus subgen. Nidulantes</taxon>
    </lineage>
</organism>
<dbReference type="AlphaFoldDB" id="A0A3D8SL32"/>
<feature type="compositionally biased region" description="Acidic residues" evidence="1">
    <location>
        <begin position="67"/>
        <end position="79"/>
    </location>
</feature>
<protein>
    <recommendedName>
        <fullName evidence="2">BTB domain-containing protein</fullName>
    </recommendedName>
</protein>
<dbReference type="GeneID" id="38114057"/>
<dbReference type="Gene3D" id="3.30.710.10">
    <property type="entry name" value="Potassium Channel Kv1.1, Chain A"/>
    <property type="match status" value="1"/>
</dbReference>
<dbReference type="InterPro" id="IPR000210">
    <property type="entry name" value="BTB/POZ_dom"/>
</dbReference>
<dbReference type="EMBL" id="PVWQ01000003">
    <property type="protein sequence ID" value="RDW87045.1"/>
    <property type="molecule type" value="Genomic_DNA"/>
</dbReference>
<dbReference type="PROSITE" id="PS50097">
    <property type="entry name" value="BTB"/>
    <property type="match status" value="1"/>
</dbReference>
<proteinExistence type="predicted"/>
<evidence type="ECO:0000256" key="1">
    <source>
        <dbReference type="SAM" id="MobiDB-lite"/>
    </source>
</evidence>
<evidence type="ECO:0000313" key="3">
    <source>
        <dbReference type="EMBL" id="RDW87045.1"/>
    </source>
</evidence>
<dbReference type="SUPFAM" id="SSF54695">
    <property type="entry name" value="POZ domain"/>
    <property type="match status" value="1"/>
</dbReference>
<dbReference type="InterPro" id="IPR011333">
    <property type="entry name" value="SKP1/BTB/POZ_sf"/>
</dbReference>
<gene>
    <name evidence="3" type="ORF">DSM5745_03687</name>
</gene>
<comment type="caution">
    <text evidence="3">The sequence shown here is derived from an EMBL/GenBank/DDBJ whole genome shotgun (WGS) entry which is preliminary data.</text>
</comment>
<dbReference type="RefSeq" id="XP_026606569.1">
    <property type="nucleotide sequence ID" value="XM_026745703.1"/>
</dbReference>
<accession>A0A3D8SL32</accession>
<feature type="region of interest" description="Disordered" evidence="1">
    <location>
        <begin position="57"/>
        <end position="83"/>
    </location>
</feature>
<dbReference type="Proteomes" id="UP000256690">
    <property type="component" value="Unassembled WGS sequence"/>
</dbReference>